<dbReference type="AlphaFoldDB" id="A0A8G2BI64"/>
<comment type="caution">
    <text evidence="1">The sequence shown here is derived from an EMBL/GenBank/DDBJ whole genome shotgun (WGS) entry which is preliminary data.</text>
</comment>
<dbReference type="Proteomes" id="UP000198615">
    <property type="component" value="Unassembled WGS sequence"/>
</dbReference>
<evidence type="ECO:0000313" key="2">
    <source>
        <dbReference type="Proteomes" id="UP000198615"/>
    </source>
</evidence>
<evidence type="ECO:0000313" key="1">
    <source>
        <dbReference type="EMBL" id="SDF44944.1"/>
    </source>
</evidence>
<dbReference type="EMBL" id="FNBW01000003">
    <property type="protein sequence ID" value="SDF44944.1"/>
    <property type="molecule type" value="Genomic_DNA"/>
</dbReference>
<dbReference type="InterPro" id="IPR027417">
    <property type="entry name" value="P-loop_NTPase"/>
</dbReference>
<reference evidence="1 2" key="1">
    <citation type="submission" date="2016-10" db="EMBL/GenBank/DDBJ databases">
        <authorList>
            <person name="Varghese N."/>
            <person name="Submissions S."/>
        </authorList>
    </citation>
    <scope>NUCLEOTIDE SEQUENCE [LARGE SCALE GENOMIC DNA]</scope>
    <source>
        <strain evidence="1 2">DSM 18839</strain>
    </source>
</reference>
<protein>
    <submittedName>
        <fullName evidence="1">AAA domain</fullName>
    </submittedName>
</protein>
<name>A0A8G2BI64_9PROT</name>
<keyword evidence="2" id="KW-1185">Reference proteome</keyword>
<sequence>MPPRISTDPVTWLSAEDVAVDFTLPPGTAPAGRQALATARLVIFVGLTGSGKSATVTALAETGAVRAVLPDRRAVTDRIILPAMTGNPDRPVTDRIERFRLTAAFRDAHPGGMGDVLERLTVDRDAAEGWLAGGWLVFDGVRGPAEAAAAARLPNAVFAVLEAPPEVRVARLSLRGDPFDRASLDGNDMTEDPGGAADYLRALREHEVGTLMQEETMLRLARLLSDAGADPAAVASAAAIVVEESRYYDTGPAIAVLQDRAPGRTVIVDTAENPVADVVSAISARLMDAG</sequence>
<dbReference type="Gene3D" id="3.40.50.300">
    <property type="entry name" value="P-loop containing nucleotide triphosphate hydrolases"/>
    <property type="match status" value="1"/>
</dbReference>
<proteinExistence type="predicted"/>
<organism evidence="1 2">
    <name type="scientific">Thalassobaculum litoreum DSM 18839</name>
    <dbReference type="NCBI Taxonomy" id="1123362"/>
    <lineage>
        <taxon>Bacteria</taxon>
        <taxon>Pseudomonadati</taxon>
        <taxon>Pseudomonadota</taxon>
        <taxon>Alphaproteobacteria</taxon>
        <taxon>Rhodospirillales</taxon>
        <taxon>Thalassobaculaceae</taxon>
        <taxon>Thalassobaculum</taxon>
    </lineage>
</organism>
<dbReference type="RefSeq" id="WP_093149146.1">
    <property type="nucleotide sequence ID" value="NZ_FNBW01000003.1"/>
</dbReference>
<dbReference type="OrthoDB" id="445721at2"/>
<gene>
    <name evidence="1" type="ORF">SAMN05660686_01403</name>
</gene>
<accession>A0A8G2BI64</accession>
<dbReference type="SUPFAM" id="SSF52540">
    <property type="entry name" value="P-loop containing nucleoside triphosphate hydrolases"/>
    <property type="match status" value="1"/>
</dbReference>